<reference evidence="1 2" key="1">
    <citation type="submission" date="2019-03" db="EMBL/GenBank/DDBJ databases">
        <title>Genomic Encyclopedia of Type Strains, Phase IV (KMG-IV): sequencing the most valuable type-strain genomes for metagenomic binning, comparative biology and taxonomic classification.</title>
        <authorList>
            <person name="Goeker M."/>
        </authorList>
    </citation>
    <scope>NUCLEOTIDE SEQUENCE [LARGE SCALE GENOMIC DNA]</scope>
    <source>
        <strain evidence="1 2">DSM 13587</strain>
    </source>
</reference>
<dbReference type="AlphaFoldDB" id="A0A4R3N5H5"/>
<comment type="caution">
    <text evidence="1">The sequence shown here is derived from an EMBL/GenBank/DDBJ whole genome shotgun (WGS) entry which is preliminary data.</text>
</comment>
<organism evidence="1 2">
    <name type="scientific">Thiobaca trueperi</name>
    <dbReference type="NCBI Taxonomy" id="127458"/>
    <lineage>
        <taxon>Bacteria</taxon>
        <taxon>Pseudomonadati</taxon>
        <taxon>Pseudomonadota</taxon>
        <taxon>Gammaproteobacteria</taxon>
        <taxon>Chromatiales</taxon>
        <taxon>Chromatiaceae</taxon>
        <taxon>Thiobaca</taxon>
    </lineage>
</organism>
<dbReference type="EMBL" id="SMAO01000001">
    <property type="protein sequence ID" value="TCT24285.1"/>
    <property type="molecule type" value="Genomic_DNA"/>
</dbReference>
<name>A0A4R3N5H5_9GAMM</name>
<protein>
    <submittedName>
        <fullName evidence="1">Uncharacterized protein</fullName>
    </submittedName>
</protein>
<accession>A0A4R3N5H5</accession>
<gene>
    <name evidence="1" type="ORF">EDC35_101607</name>
</gene>
<keyword evidence="2" id="KW-1185">Reference proteome</keyword>
<sequence>MLGWLAAVWSGHLDDESTEPLVPPGLAEMDGAISQAYIQPMLIMIETPLFQKQWPLYWTEDERGSFAAYIAENPDAGDVIPDSEGCLRHAGDGLRDLIVCIP</sequence>
<proteinExistence type="predicted"/>
<evidence type="ECO:0000313" key="2">
    <source>
        <dbReference type="Proteomes" id="UP000295717"/>
    </source>
</evidence>
<dbReference type="RefSeq" id="WP_207896069.1">
    <property type="nucleotide sequence ID" value="NZ_SMAO01000001.1"/>
</dbReference>
<evidence type="ECO:0000313" key="1">
    <source>
        <dbReference type="EMBL" id="TCT24285.1"/>
    </source>
</evidence>
<dbReference type="Proteomes" id="UP000295717">
    <property type="component" value="Unassembled WGS sequence"/>
</dbReference>